<dbReference type="PROSITE" id="PS00922">
    <property type="entry name" value="TRANSGLYCOSYLASE"/>
    <property type="match status" value="1"/>
</dbReference>
<dbReference type="PANTHER" id="PTHR33734">
    <property type="entry name" value="LYSM DOMAIN-CONTAINING GPI-ANCHORED PROTEIN 2"/>
    <property type="match status" value="1"/>
</dbReference>
<dbReference type="Pfam" id="PF01476">
    <property type="entry name" value="LysM"/>
    <property type="match status" value="3"/>
</dbReference>
<dbReference type="GO" id="GO:0016020">
    <property type="term" value="C:membrane"/>
    <property type="evidence" value="ECO:0007669"/>
    <property type="project" value="InterPro"/>
</dbReference>
<protein>
    <recommendedName>
        <fullName evidence="1">LysM domain-containing protein</fullName>
    </recommendedName>
</protein>
<dbReference type="GO" id="GO:0008933">
    <property type="term" value="F:peptidoglycan lytic transglycosylase activity"/>
    <property type="evidence" value="ECO:0007669"/>
    <property type="project" value="InterPro"/>
</dbReference>
<sequence length="498" mass="56715">MIKRIFFIFCLIFLTGCVVGDNNSAHEKSIEITSLTNSEEDKSSSLEMKSDLWERIRENLTFTLPKDFIEADTYRKRFKNNQHAVNRISKSGQRYLYHTVKRAEELGLPVELALLPFVESEFNPYAQSIYGATGIWQFLPATGKEWGLKSNWWYDGKRDVIASTEAAYGFLSYLNKKFDGDWLLAIAAYNAGPNKIRRAIKKNKTEGKPTDFWSLKLPRETSAYVPKLLVLSELIKDPTAYNVSLLSIANRPYFSIVKTPNQVDLMQAADLAGITPETLYELNPGFSQWATDPSGPHYLVLPLGVSDRFSLKLSSMEIDELVQWDRYQILKGDNLSKIAKKYNIEISVLKEINQMDNDLIYAGKEIMVPRGPAWAKTFLPRSKIYKVIKGDSFWGISKKFGVTIQDLTLWNSLNLTSPLQIGQEIKIFSKYERVRGKTPSKKIRTLLYPVKSGDTLSRIASRFSIKVKDIEKWNEIKSAEIIYPGQVLKIILDAGVGK</sequence>
<dbReference type="SMART" id="SM00257">
    <property type="entry name" value="LysM"/>
    <property type="match status" value="3"/>
</dbReference>
<dbReference type="InterPro" id="IPR008258">
    <property type="entry name" value="Transglycosylase_SLT_dom_1"/>
</dbReference>
<dbReference type="SUPFAM" id="SSF54106">
    <property type="entry name" value="LysM domain"/>
    <property type="match status" value="3"/>
</dbReference>
<organism evidence="2">
    <name type="scientific">marine metagenome</name>
    <dbReference type="NCBI Taxonomy" id="408172"/>
    <lineage>
        <taxon>unclassified sequences</taxon>
        <taxon>metagenomes</taxon>
        <taxon>ecological metagenomes</taxon>
    </lineage>
</organism>
<gene>
    <name evidence="2" type="ORF">METZ01_LOCUS144940</name>
</gene>
<dbReference type="Gene3D" id="1.10.530.10">
    <property type="match status" value="1"/>
</dbReference>
<dbReference type="InterPro" id="IPR000189">
    <property type="entry name" value="Transglyc_AS"/>
</dbReference>
<evidence type="ECO:0000313" key="2">
    <source>
        <dbReference type="EMBL" id="SVA92086.1"/>
    </source>
</evidence>
<dbReference type="PROSITE" id="PS51782">
    <property type="entry name" value="LYSM"/>
    <property type="match status" value="3"/>
</dbReference>
<dbReference type="InterPro" id="IPR023346">
    <property type="entry name" value="Lysozyme-like_dom_sf"/>
</dbReference>
<dbReference type="PANTHER" id="PTHR33734:SF22">
    <property type="entry name" value="MEMBRANE-BOUND LYTIC MUREIN TRANSGLYCOSYLASE D"/>
    <property type="match status" value="1"/>
</dbReference>
<dbReference type="InterPro" id="IPR018392">
    <property type="entry name" value="LysM"/>
</dbReference>
<feature type="domain" description="LysM" evidence="1">
    <location>
        <begin position="383"/>
        <end position="427"/>
    </location>
</feature>
<proteinExistence type="predicted"/>
<dbReference type="CDD" id="cd16894">
    <property type="entry name" value="MltD-like"/>
    <property type="match status" value="1"/>
</dbReference>
<reference evidence="2" key="1">
    <citation type="submission" date="2018-05" db="EMBL/GenBank/DDBJ databases">
        <authorList>
            <person name="Lanie J.A."/>
            <person name="Ng W.-L."/>
            <person name="Kazmierczak K.M."/>
            <person name="Andrzejewski T.M."/>
            <person name="Davidsen T.M."/>
            <person name="Wayne K.J."/>
            <person name="Tettelin H."/>
            <person name="Glass J.I."/>
            <person name="Rusch D."/>
            <person name="Podicherti R."/>
            <person name="Tsui H.-C.T."/>
            <person name="Winkler M.E."/>
        </authorList>
    </citation>
    <scope>NUCLEOTIDE SEQUENCE</scope>
</reference>
<dbReference type="CDD" id="cd00118">
    <property type="entry name" value="LysM"/>
    <property type="match status" value="3"/>
</dbReference>
<name>A0A381ZS75_9ZZZZ</name>
<feature type="domain" description="LysM" evidence="1">
    <location>
        <begin position="446"/>
        <end position="490"/>
    </location>
</feature>
<dbReference type="EMBL" id="UINC01022452">
    <property type="protein sequence ID" value="SVA92086.1"/>
    <property type="molecule type" value="Genomic_DNA"/>
</dbReference>
<dbReference type="InterPro" id="IPR036779">
    <property type="entry name" value="LysM_dom_sf"/>
</dbReference>
<accession>A0A381ZS75</accession>
<evidence type="ECO:0000259" key="1">
    <source>
        <dbReference type="PROSITE" id="PS51782"/>
    </source>
</evidence>
<dbReference type="AlphaFoldDB" id="A0A381ZS75"/>
<dbReference type="GO" id="GO:0000270">
    <property type="term" value="P:peptidoglycan metabolic process"/>
    <property type="evidence" value="ECO:0007669"/>
    <property type="project" value="InterPro"/>
</dbReference>
<dbReference type="Gene3D" id="3.10.350.10">
    <property type="entry name" value="LysM domain"/>
    <property type="match status" value="3"/>
</dbReference>
<feature type="domain" description="LysM" evidence="1">
    <location>
        <begin position="325"/>
        <end position="368"/>
    </location>
</feature>
<dbReference type="SUPFAM" id="SSF53955">
    <property type="entry name" value="Lysozyme-like"/>
    <property type="match status" value="1"/>
</dbReference>
<dbReference type="PROSITE" id="PS51257">
    <property type="entry name" value="PROKAR_LIPOPROTEIN"/>
    <property type="match status" value="1"/>
</dbReference>
<dbReference type="Pfam" id="PF01464">
    <property type="entry name" value="SLT"/>
    <property type="match status" value="1"/>
</dbReference>